<dbReference type="PROSITE" id="PS50943">
    <property type="entry name" value="HTH_CROC1"/>
    <property type="match status" value="1"/>
</dbReference>
<keyword evidence="3" id="KW-0804">Transcription</keyword>
<evidence type="ECO:0000256" key="2">
    <source>
        <dbReference type="ARBA" id="ARBA00023125"/>
    </source>
</evidence>
<evidence type="ECO:0000256" key="1">
    <source>
        <dbReference type="ARBA" id="ARBA00023015"/>
    </source>
</evidence>
<name>A0ABW2JY26_9BACI</name>
<sequence length="91" mass="10297">MKEKHIEDAAKAFGTQLRNLRLEVDLSQEELAFRTGVSPNHIGYIERAERNPKLDLINKIAFALRVQPATLFTTIEVPSDLDEHGERPTGQ</sequence>
<evidence type="ECO:0000256" key="3">
    <source>
        <dbReference type="ARBA" id="ARBA00023163"/>
    </source>
</evidence>
<dbReference type="Proteomes" id="UP001596494">
    <property type="component" value="Unassembled WGS sequence"/>
</dbReference>
<organism evidence="5 6">
    <name type="scientific">Halobacillus campisalis</name>
    <dbReference type="NCBI Taxonomy" id="435909"/>
    <lineage>
        <taxon>Bacteria</taxon>
        <taxon>Bacillati</taxon>
        <taxon>Bacillota</taxon>
        <taxon>Bacilli</taxon>
        <taxon>Bacillales</taxon>
        <taxon>Bacillaceae</taxon>
        <taxon>Halobacillus</taxon>
    </lineage>
</organism>
<dbReference type="CDD" id="cd00093">
    <property type="entry name" value="HTH_XRE"/>
    <property type="match status" value="1"/>
</dbReference>
<dbReference type="PANTHER" id="PTHR46797">
    <property type="entry name" value="HTH-TYPE TRANSCRIPTIONAL REGULATOR"/>
    <property type="match status" value="1"/>
</dbReference>
<accession>A0ABW2JY26</accession>
<feature type="domain" description="HTH cro/C1-type" evidence="4">
    <location>
        <begin position="17"/>
        <end position="71"/>
    </location>
</feature>
<dbReference type="InterPro" id="IPR001387">
    <property type="entry name" value="Cro/C1-type_HTH"/>
</dbReference>
<dbReference type="InterPro" id="IPR050807">
    <property type="entry name" value="TransReg_Diox_bact_type"/>
</dbReference>
<evidence type="ECO:0000313" key="6">
    <source>
        <dbReference type="Proteomes" id="UP001596494"/>
    </source>
</evidence>
<dbReference type="PANTHER" id="PTHR46797:SF23">
    <property type="entry name" value="HTH-TYPE TRANSCRIPTIONAL REGULATOR SUTR"/>
    <property type="match status" value="1"/>
</dbReference>
<reference evidence="6" key="1">
    <citation type="journal article" date="2019" name="Int. J. Syst. Evol. Microbiol.">
        <title>The Global Catalogue of Microorganisms (GCM) 10K type strain sequencing project: providing services to taxonomists for standard genome sequencing and annotation.</title>
        <authorList>
            <consortium name="The Broad Institute Genomics Platform"/>
            <consortium name="The Broad Institute Genome Sequencing Center for Infectious Disease"/>
            <person name="Wu L."/>
            <person name="Ma J."/>
        </authorList>
    </citation>
    <scope>NUCLEOTIDE SEQUENCE [LARGE SCALE GENOMIC DNA]</scope>
    <source>
        <strain evidence="6">CCUG 73951</strain>
    </source>
</reference>
<protein>
    <submittedName>
        <fullName evidence="5">Helix-turn-helix domain-containing protein</fullName>
    </submittedName>
</protein>
<keyword evidence="2" id="KW-0238">DNA-binding</keyword>
<keyword evidence="1" id="KW-0805">Transcription regulation</keyword>
<dbReference type="SMART" id="SM00530">
    <property type="entry name" value="HTH_XRE"/>
    <property type="match status" value="1"/>
</dbReference>
<dbReference type="SUPFAM" id="SSF47413">
    <property type="entry name" value="lambda repressor-like DNA-binding domains"/>
    <property type="match status" value="1"/>
</dbReference>
<proteinExistence type="predicted"/>
<dbReference type="Pfam" id="PF01381">
    <property type="entry name" value="HTH_3"/>
    <property type="match status" value="1"/>
</dbReference>
<gene>
    <name evidence="5" type="ORF">ACFQMN_00065</name>
</gene>
<comment type="caution">
    <text evidence="5">The sequence shown here is derived from an EMBL/GenBank/DDBJ whole genome shotgun (WGS) entry which is preliminary data.</text>
</comment>
<dbReference type="InterPro" id="IPR010982">
    <property type="entry name" value="Lambda_DNA-bd_dom_sf"/>
</dbReference>
<dbReference type="RefSeq" id="WP_289216044.1">
    <property type="nucleotide sequence ID" value="NZ_JAPVRC010000005.1"/>
</dbReference>
<dbReference type="Gene3D" id="1.10.260.40">
    <property type="entry name" value="lambda repressor-like DNA-binding domains"/>
    <property type="match status" value="1"/>
</dbReference>
<dbReference type="EMBL" id="JBHTBY010000001">
    <property type="protein sequence ID" value="MFC7319273.1"/>
    <property type="molecule type" value="Genomic_DNA"/>
</dbReference>
<evidence type="ECO:0000259" key="4">
    <source>
        <dbReference type="PROSITE" id="PS50943"/>
    </source>
</evidence>
<evidence type="ECO:0000313" key="5">
    <source>
        <dbReference type="EMBL" id="MFC7319273.1"/>
    </source>
</evidence>
<keyword evidence="6" id="KW-1185">Reference proteome</keyword>